<keyword evidence="3" id="KW-1003">Cell membrane</keyword>
<keyword evidence="6 7" id="KW-0472">Membrane</keyword>
<evidence type="ECO:0000256" key="7">
    <source>
        <dbReference type="SAM" id="Phobius"/>
    </source>
</evidence>
<dbReference type="KEGG" id="blr:BRLA_c028140"/>
<dbReference type="PANTHER" id="PTHR30151:SF20">
    <property type="entry name" value="ABC TRANSPORTER PERMEASE PROTEIN HI_0355-RELATED"/>
    <property type="match status" value="1"/>
</dbReference>
<dbReference type="SUPFAM" id="SSF161098">
    <property type="entry name" value="MetI-like"/>
    <property type="match status" value="1"/>
</dbReference>
<dbReference type="EMBL" id="CP007806">
    <property type="protein sequence ID" value="AIG27128.1"/>
    <property type="molecule type" value="Genomic_DNA"/>
</dbReference>
<evidence type="ECO:0000313" key="9">
    <source>
        <dbReference type="Proteomes" id="UP000005850"/>
    </source>
</evidence>
<evidence type="ECO:0000256" key="3">
    <source>
        <dbReference type="ARBA" id="ARBA00022475"/>
    </source>
</evidence>
<feature type="transmembrane region" description="Helical" evidence="7">
    <location>
        <begin position="31"/>
        <end position="48"/>
    </location>
</feature>
<reference evidence="8 9" key="1">
    <citation type="journal article" date="2011" name="J. Bacteriol.">
        <title>Genome sequence of Brevibacillus laterosporus LMG 15441, a pathogen of invertebrates.</title>
        <authorList>
            <person name="Djukic M."/>
            <person name="Poehlein A."/>
            <person name="Thurmer A."/>
            <person name="Daniel R."/>
        </authorList>
    </citation>
    <scope>NUCLEOTIDE SEQUENCE [LARGE SCALE GENOMIC DNA]</scope>
    <source>
        <strain evidence="8 9">LMG 15441</strain>
    </source>
</reference>
<feature type="transmembrane region" description="Helical" evidence="7">
    <location>
        <begin position="89"/>
        <end position="109"/>
    </location>
</feature>
<keyword evidence="5 7" id="KW-1133">Transmembrane helix</keyword>
<protein>
    <submittedName>
        <fullName evidence="8">Uncharacterized protein</fullName>
    </submittedName>
</protein>
<dbReference type="Proteomes" id="UP000005850">
    <property type="component" value="Chromosome"/>
</dbReference>
<keyword evidence="2" id="KW-0813">Transport</keyword>
<dbReference type="GO" id="GO:0005886">
    <property type="term" value="C:plasma membrane"/>
    <property type="evidence" value="ECO:0007669"/>
    <property type="project" value="UniProtKB-SubCell"/>
</dbReference>
<keyword evidence="9" id="KW-1185">Reference proteome</keyword>
<dbReference type="HOGENOM" id="CLU_1999568_0_0_9"/>
<sequence length="124" mass="14006">MGYGLSRTDMAVMQWKGGQKVTQEVWKKNRHIGWVLASVGTFLLLWEASCRLLELPAFILPAPSLIAVALWELRNQLLTTHLWITLQEALLGLVISIIVGTGIAICMHLNEKMKKIMFLFVCLD</sequence>
<gene>
    <name evidence="8" type="ORF">BRLA_c028140</name>
</gene>
<evidence type="ECO:0000256" key="6">
    <source>
        <dbReference type="ARBA" id="ARBA00023136"/>
    </source>
</evidence>
<evidence type="ECO:0000256" key="4">
    <source>
        <dbReference type="ARBA" id="ARBA00022692"/>
    </source>
</evidence>
<organism evidence="8 9">
    <name type="scientific">Brevibacillus laterosporus LMG 15441</name>
    <dbReference type="NCBI Taxonomy" id="1042163"/>
    <lineage>
        <taxon>Bacteria</taxon>
        <taxon>Bacillati</taxon>
        <taxon>Bacillota</taxon>
        <taxon>Bacilli</taxon>
        <taxon>Bacillales</taxon>
        <taxon>Paenibacillaceae</taxon>
        <taxon>Brevibacillus</taxon>
    </lineage>
</organism>
<proteinExistence type="predicted"/>
<keyword evidence="4 7" id="KW-0812">Transmembrane</keyword>
<evidence type="ECO:0000313" key="8">
    <source>
        <dbReference type="EMBL" id="AIG27128.1"/>
    </source>
</evidence>
<accession>A0A075R7F5</accession>
<dbReference type="STRING" id="1042163.BRLA_c028140"/>
<evidence type="ECO:0000256" key="2">
    <source>
        <dbReference type="ARBA" id="ARBA00022448"/>
    </source>
</evidence>
<dbReference type="eggNOG" id="COG0600">
    <property type="taxonomic scope" value="Bacteria"/>
</dbReference>
<comment type="subcellular location">
    <subcellularLocation>
        <location evidence="1">Cell membrane</location>
        <topology evidence="1">Multi-pass membrane protein</topology>
    </subcellularLocation>
</comment>
<dbReference type="PANTHER" id="PTHR30151">
    <property type="entry name" value="ALKANE SULFONATE ABC TRANSPORTER-RELATED, MEMBRANE SUBUNIT"/>
    <property type="match status" value="1"/>
</dbReference>
<dbReference type="AlphaFoldDB" id="A0A075R7F5"/>
<evidence type="ECO:0000256" key="5">
    <source>
        <dbReference type="ARBA" id="ARBA00022989"/>
    </source>
</evidence>
<dbReference type="InterPro" id="IPR035906">
    <property type="entry name" value="MetI-like_sf"/>
</dbReference>
<evidence type="ECO:0000256" key="1">
    <source>
        <dbReference type="ARBA" id="ARBA00004651"/>
    </source>
</evidence>
<name>A0A075R7F5_BRELA</name>